<dbReference type="InterPro" id="IPR026739">
    <property type="entry name" value="AP_beta"/>
</dbReference>
<dbReference type="Proteomes" id="UP001162640">
    <property type="component" value="Unassembled WGS sequence"/>
</dbReference>
<dbReference type="Pfam" id="PF01602">
    <property type="entry name" value="Adaptin_N"/>
    <property type="match status" value="1"/>
</dbReference>
<name>A0A9W7ADG5_9STRA</name>
<feature type="compositionally biased region" description="Acidic residues" evidence="6">
    <location>
        <begin position="930"/>
        <end position="952"/>
    </location>
</feature>
<comment type="similarity">
    <text evidence="2">Belongs to the adaptor complexes large subunit family.</text>
</comment>
<dbReference type="InterPro" id="IPR026740">
    <property type="entry name" value="AP3_beta"/>
</dbReference>
<feature type="compositionally biased region" description="Low complexity" evidence="6">
    <location>
        <begin position="303"/>
        <end position="315"/>
    </location>
</feature>
<feature type="region of interest" description="Disordered" evidence="6">
    <location>
        <begin position="835"/>
        <end position="972"/>
    </location>
</feature>
<feature type="compositionally biased region" description="Basic and acidic residues" evidence="6">
    <location>
        <begin position="277"/>
        <end position="291"/>
    </location>
</feature>
<feature type="compositionally biased region" description="Basic and acidic residues" evidence="6">
    <location>
        <begin position="919"/>
        <end position="929"/>
    </location>
</feature>
<dbReference type="InterPro" id="IPR016024">
    <property type="entry name" value="ARM-type_fold"/>
</dbReference>
<feature type="compositionally biased region" description="Low complexity" evidence="6">
    <location>
        <begin position="886"/>
        <end position="914"/>
    </location>
</feature>
<evidence type="ECO:0000256" key="4">
    <source>
        <dbReference type="ARBA" id="ARBA00022927"/>
    </source>
</evidence>
<dbReference type="PIRSF" id="PIRSF037096">
    <property type="entry name" value="AP3_complex_beta"/>
    <property type="match status" value="1"/>
</dbReference>
<sequence>MSSTPSPLPNPLASLASTIQSTLNSSSPGGMTGGATMSTMSWNGEAHYFEESITPTTVRTMLSSTHVEEKIKGSKWLLAMMSKGRDVHTFFPYCVKNVSSPSVLLKKLTYIYLIHYSSHPENRSTSLLAINSFQKDLMATNQLIRALALRVLCSLKVHDILQIQLLALKKCASDTSPYVRKCAANAVPKLRHFSNDENFVGTLLGITIKLLNTDQSTMVLGSAVTAFIELSQDYELLHGSFRKLCELLADMDEWSQVSVLGVLAGYARRFFKSPGKGRAEVIDDEKRRGRVSDMNFVPPTPTANPNTTSSQNPSPITLPPRERKKIKRRVIRKAFYSDESDESSEESVYVSSDDDHLQPQNPTNTTTGTKATTSNYETMDSDEHLCPDHRLLLRSSLPLLRSRNSGVVLAVCSLHYYCGVSSIPSRQAIGKALVRIHRDRREISYVVLQAIRFLVVPAPSAFTPFLNEFFVKADDPGFARLAKLDILTALALNHQSVDAVLRELRTYIRHDDKNFVKASIRAVGRVAGQFCRSVFNGENVAINCLSGLGVLVVASRHGEVVGEAVCECRRILQAVKLGGGGEWFDHGDPENVRTEILRRMLLLLLSHLGDDGEDEDILQNAYSEVELPNSALPNSAVASCLWVFGEWATHPSGDFDTVTKNGDGYREEVLRLLAKNFPSFDSEVKLQAIHVASKFLLQGETNKELPEYVLNMGCLDVDHDVRDRARFESGILRSSIGLTSDDASSSSSTNGGDTGLTTASLLNMGEDESSETTPPPAAPTPSPVPKSLSREDAVSIITSLKPPPMTAPVKPEDVNSFRFGTLSALVGQKADGYADLPDWAAEDSPSELRDPVKEDEITSDPFGGVFGTVDNPAPYKDSGVGNTYGDSSSSNSDSDSDSSSSSSSNSSSSSSSSSDSEDDAKPKVQKLIDDESESESSSGDDSDSSDSSDDEGGGDKTGSLLPGLTHDPPPTADLLLAGFEKQAAVSNNTNNNNNLSSDFADMVMAPVPVTIPQQQQQQQKQQNPFPPAAPVQNVSPLPTISKIREFLRPAIAGGLSITHRFLRNLTNTTAASAMGLSVNTQVLELTFKNERDDGGSIRRVRVLYRGSVLKKTVLPIEIPTIKPGESAVARLGLDFGTANAARDVVIKFDVKTDRGSYSADFMVPLEERLSPLTLNSKIFEKECKTLGGFQKTKLGFDVRAGQVGGVWEQCVLCANLGTVDGGSSLDSSGTAKFASTMNSPGGIERMLVSVTVNGNTGLGEIIVHSDNAIACSSLAGGLKAGILEGLVGGGGGGGGGGGATVDL</sequence>
<keyword evidence="3" id="KW-0813">Transport</keyword>
<evidence type="ECO:0000256" key="2">
    <source>
        <dbReference type="ARBA" id="ARBA00006613"/>
    </source>
</evidence>
<dbReference type="Gene3D" id="1.25.10.10">
    <property type="entry name" value="Leucine-rich Repeat Variant"/>
    <property type="match status" value="1"/>
</dbReference>
<dbReference type="InterPro" id="IPR002553">
    <property type="entry name" value="Clathrin/coatomer_adapt-like_N"/>
</dbReference>
<feature type="compositionally biased region" description="Pro residues" evidence="6">
    <location>
        <begin position="773"/>
        <end position="784"/>
    </location>
</feature>
<keyword evidence="4" id="KW-0653">Protein transport</keyword>
<evidence type="ECO:0000256" key="5">
    <source>
        <dbReference type="ARBA" id="ARBA00023136"/>
    </source>
</evidence>
<feature type="region of interest" description="Disordered" evidence="6">
    <location>
        <begin position="1012"/>
        <end position="1031"/>
    </location>
</feature>
<dbReference type="EMBL" id="BLQM01000129">
    <property type="protein sequence ID" value="GMH67238.1"/>
    <property type="molecule type" value="Genomic_DNA"/>
</dbReference>
<feature type="compositionally biased region" description="Basic and acidic residues" evidence="6">
    <location>
        <begin position="846"/>
        <end position="856"/>
    </location>
</feature>
<evidence type="ECO:0000256" key="1">
    <source>
        <dbReference type="ARBA" id="ARBA00004308"/>
    </source>
</evidence>
<feature type="compositionally biased region" description="Low complexity" evidence="6">
    <location>
        <begin position="738"/>
        <end position="758"/>
    </location>
</feature>
<proteinExistence type="inferred from homology"/>
<organism evidence="8 9">
    <name type="scientific">Triparma laevis f. inornata</name>
    <dbReference type="NCBI Taxonomy" id="1714386"/>
    <lineage>
        <taxon>Eukaryota</taxon>
        <taxon>Sar</taxon>
        <taxon>Stramenopiles</taxon>
        <taxon>Ochrophyta</taxon>
        <taxon>Bolidophyceae</taxon>
        <taxon>Parmales</taxon>
        <taxon>Triparmaceae</taxon>
        <taxon>Triparma</taxon>
    </lineage>
</organism>
<feature type="region of interest" description="Disordered" evidence="6">
    <location>
        <begin position="337"/>
        <end position="381"/>
    </location>
</feature>
<evidence type="ECO:0000313" key="8">
    <source>
        <dbReference type="EMBL" id="GMH67238.1"/>
    </source>
</evidence>
<reference evidence="9" key="1">
    <citation type="journal article" date="2023" name="Commun. Biol.">
        <title>Genome analysis of Parmales, the sister group of diatoms, reveals the evolutionary specialization of diatoms from phago-mixotrophs to photoautotrophs.</title>
        <authorList>
            <person name="Ban H."/>
            <person name="Sato S."/>
            <person name="Yoshikawa S."/>
            <person name="Yamada K."/>
            <person name="Nakamura Y."/>
            <person name="Ichinomiya M."/>
            <person name="Sato N."/>
            <person name="Blanc-Mathieu R."/>
            <person name="Endo H."/>
            <person name="Kuwata A."/>
            <person name="Ogata H."/>
        </authorList>
    </citation>
    <scope>NUCLEOTIDE SEQUENCE [LARGE SCALE GENOMIC DNA]</scope>
</reference>
<feature type="compositionally biased region" description="Low complexity" evidence="6">
    <location>
        <begin position="1013"/>
        <end position="1022"/>
    </location>
</feature>
<accession>A0A9W7ADG5</accession>
<dbReference type="GO" id="GO:0006886">
    <property type="term" value="P:intracellular protein transport"/>
    <property type="evidence" value="ECO:0007669"/>
    <property type="project" value="InterPro"/>
</dbReference>
<gene>
    <name evidence="8" type="ORF">TL16_g04629</name>
</gene>
<protein>
    <recommendedName>
        <fullName evidence="7">Clathrin/coatomer adaptor adaptin-like N-terminal domain-containing protein</fullName>
    </recommendedName>
</protein>
<evidence type="ECO:0000256" key="6">
    <source>
        <dbReference type="SAM" id="MobiDB-lite"/>
    </source>
</evidence>
<comment type="subcellular location">
    <subcellularLocation>
        <location evidence="1">Endomembrane system</location>
    </subcellularLocation>
</comment>
<dbReference type="SUPFAM" id="SSF48371">
    <property type="entry name" value="ARM repeat"/>
    <property type="match status" value="1"/>
</dbReference>
<evidence type="ECO:0000313" key="9">
    <source>
        <dbReference type="Proteomes" id="UP001162640"/>
    </source>
</evidence>
<evidence type="ECO:0000259" key="7">
    <source>
        <dbReference type="Pfam" id="PF01602"/>
    </source>
</evidence>
<dbReference type="GO" id="GO:0030123">
    <property type="term" value="C:AP-3 adaptor complex"/>
    <property type="evidence" value="ECO:0007669"/>
    <property type="project" value="InterPro"/>
</dbReference>
<dbReference type="PANTHER" id="PTHR11134">
    <property type="entry name" value="ADAPTOR COMPLEX SUBUNIT BETA FAMILY MEMBER"/>
    <property type="match status" value="1"/>
</dbReference>
<feature type="domain" description="Clathrin/coatomer adaptor adaptin-like N-terminal" evidence="7">
    <location>
        <begin position="56"/>
        <end position="568"/>
    </location>
</feature>
<comment type="caution">
    <text evidence="8">The sequence shown here is derived from an EMBL/GenBank/DDBJ whole genome shotgun (WGS) entry which is preliminary data.</text>
</comment>
<dbReference type="GO" id="GO:0016192">
    <property type="term" value="P:vesicle-mediated transport"/>
    <property type="evidence" value="ECO:0007669"/>
    <property type="project" value="InterPro"/>
</dbReference>
<dbReference type="GO" id="GO:0012505">
    <property type="term" value="C:endomembrane system"/>
    <property type="evidence" value="ECO:0007669"/>
    <property type="project" value="UniProtKB-SubCell"/>
</dbReference>
<feature type="compositionally biased region" description="Low complexity" evidence="6">
    <location>
        <begin position="363"/>
        <end position="373"/>
    </location>
</feature>
<keyword evidence="5" id="KW-0472">Membrane</keyword>
<dbReference type="InterPro" id="IPR011989">
    <property type="entry name" value="ARM-like"/>
</dbReference>
<feature type="region of interest" description="Disordered" evidence="6">
    <location>
        <begin position="738"/>
        <end position="790"/>
    </location>
</feature>
<evidence type="ECO:0000256" key="3">
    <source>
        <dbReference type="ARBA" id="ARBA00022448"/>
    </source>
</evidence>
<feature type="region of interest" description="Disordered" evidence="6">
    <location>
        <begin position="277"/>
        <end position="323"/>
    </location>
</feature>